<feature type="transmembrane region" description="Helical" evidence="2">
    <location>
        <begin position="207"/>
        <end position="227"/>
    </location>
</feature>
<dbReference type="Proteomes" id="UP000070675">
    <property type="component" value="Unassembled WGS sequence"/>
</dbReference>
<protein>
    <recommendedName>
        <fullName evidence="3">Heparan-alpha-glucosaminide N-acetyltransferase catalytic domain-containing protein</fullName>
    </recommendedName>
</protein>
<accession>A0A133XS87</accession>
<dbReference type="Pfam" id="PF07786">
    <property type="entry name" value="HGSNAT_cat"/>
    <property type="match status" value="1"/>
</dbReference>
<evidence type="ECO:0000256" key="2">
    <source>
        <dbReference type="SAM" id="Phobius"/>
    </source>
</evidence>
<gene>
    <name evidence="4" type="ORF">HMPREF3192_01034</name>
</gene>
<comment type="caution">
    <text evidence="4">The sequence shown here is derived from an EMBL/GenBank/DDBJ whole genome shotgun (WGS) entry which is preliminary data.</text>
</comment>
<feature type="compositionally biased region" description="Basic and acidic residues" evidence="1">
    <location>
        <begin position="1"/>
        <end position="17"/>
    </location>
</feature>
<reference evidence="5" key="1">
    <citation type="submission" date="2016-01" db="EMBL/GenBank/DDBJ databases">
        <authorList>
            <person name="Mitreva M."/>
            <person name="Pepin K.H."/>
            <person name="Mihindukulasuriya K.A."/>
            <person name="Fulton R."/>
            <person name="Fronick C."/>
            <person name="O'Laughlin M."/>
            <person name="Miner T."/>
            <person name="Herter B."/>
            <person name="Rosa B.A."/>
            <person name="Cordes M."/>
            <person name="Tomlinson C."/>
            <person name="Wollam A."/>
            <person name="Palsikar V.B."/>
            <person name="Mardis E.R."/>
            <person name="Wilson R.K."/>
        </authorList>
    </citation>
    <scope>NUCLEOTIDE SEQUENCE [LARGE SCALE GENOMIC DNA]</scope>
    <source>
        <strain evidence="5">DNF00019</strain>
    </source>
</reference>
<feature type="transmembrane region" description="Helical" evidence="2">
    <location>
        <begin position="154"/>
        <end position="187"/>
    </location>
</feature>
<evidence type="ECO:0000256" key="1">
    <source>
        <dbReference type="SAM" id="MobiDB-lite"/>
    </source>
</evidence>
<feature type="transmembrane region" description="Helical" evidence="2">
    <location>
        <begin position="101"/>
        <end position="118"/>
    </location>
</feature>
<feature type="transmembrane region" description="Helical" evidence="2">
    <location>
        <begin position="124"/>
        <end position="142"/>
    </location>
</feature>
<name>A0A133XS87_9ACTN</name>
<evidence type="ECO:0000313" key="4">
    <source>
        <dbReference type="EMBL" id="KXB33805.1"/>
    </source>
</evidence>
<proteinExistence type="predicted"/>
<dbReference type="EMBL" id="LSCR01000029">
    <property type="protein sequence ID" value="KXB33805.1"/>
    <property type="molecule type" value="Genomic_DNA"/>
</dbReference>
<organism evidence="4 5">
    <name type="scientific">Atopobium deltae</name>
    <dbReference type="NCBI Taxonomy" id="1393034"/>
    <lineage>
        <taxon>Bacteria</taxon>
        <taxon>Bacillati</taxon>
        <taxon>Actinomycetota</taxon>
        <taxon>Coriobacteriia</taxon>
        <taxon>Coriobacteriales</taxon>
        <taxon>Atopobiaceae</taxon>
        <taxon>Atopobium</taxon>
    </lineage>
</organism>
<dbReference type="InterPro" id="IPR012429">
    <property type="entry name" value="HGSNAT_cat"/>
</dbReference>
<evidence type="ECO:0000259" key="3">
    <source>
        <dbReference type="Pfam" id="PF07786"/>
    </source>
</evidence>
<keyword evidence="2" id="KW-0472">Membrane</keyword>
<dbReference type="STRING" id="1393034.HMPREF3192_01034"/>
<dbReference type="PATRIC" id="fig|1393034.3.peg.998"/>
<keyword evidence="2" id="KW-0812">Transmembrane</keyword>
<keyword evidence="5" id="KW-1185">Reference proteome</keyword>
<feature type="domain" description="Heparan-alpha-glucosaminide N-acetyltransferase catalytic" evidence="3">
    <location>
        <begin position="32"/>
        <end position="270"/>
    </location>
</feature>
<keyword evidence="2" id="KW-1133">Transmembrane helix</keyword>
<feature type="region of interest" description="Disordered" evidence="1">
    <location>
        <begin position="1"/>
        <end position="21"/>
    </location>
</feature>
<feature type="transmembrane region" description="Helical" evidence="2">
    <location>
        <begin position="73"/>
        <end position="94"/>
    </location>
</feature>
<dbReference type="AlphaFoldDB" id="A0A133XS87"/>
<evidence type="ECO:0000313" key="5">
    <source>
        <dbReference type="Proteomes" id="UP000070675"/>
    </source>
</evidence>
<feature type="transmembrane region" description="Helical" evidence="2">
    <location>
        <begin position="38"/>
        <end position="61"/>
    </location>
</feature>
<sequence length="281" mass="31135">MQRMQRAESTEHTDHQDSAAQTGCIEQRHTERIVIFDLIRGCAVISMVLFHLCYDLVMLFGVDLPWFYGPVQTFWRCSISWTFIALAGCMVCFSKNNARRAAKLLALALLIFLVTSWAQIDDPINFGIIFCLGACGAISEALRRAGLRFEGYCCAAGLLAAFVICLPLSSGSLFLGITSVALPQALYQNDVFAWLGFVTPQFVSGDYYPVLPHLFLYLAAYAFCAQLQQQGFPSWTKQCVSSFATPLRIVARPLQSIGQHALGVYLVHQVVLLGILKLFLG</sequence>